<keyword evidence="1" id="KW-0175">Coiled coil</keyword>
<comment type="caution">
    <text evidence="3">The sequence shown here is derived from an EMBL/GenBank/DDBJ whole genome shotgun (WGS) entry which is preliminary data.</text>
</comment>
<evidence type="ECO:0000313" key="3">
    <source>
        <dbReference type="EMBL" id="GMS79484.1"/>
    </source>
</evidence>
<sequence>ISMIEFLTLFMLLLYYVCSHRSRKIELEAIEEYVRNAEIKLAKRREEKKKARLRELYVEDEEDPPMPPKICHAE</sequence>
<dbReference type="Proteomes" id="UP001432027">
    <property type="component" value="Unassembled WGS sequence"/>
</dbReference>
<keyword evidence="2" id="KW-0732">Signal</keyword>
<keyword evidence="4" id="KW-1185">Reference proteome</keyword>
<feature type="chain" id="PRO_5043394564" evidence="2">
    <location>
        <begin position="20"/>
        <end position="74"/>
    </location>
</feature>
<evidence type="ECO:0000256" key="1">
    <source>
        <dbReference type="SAM" id="Coils"/>
    </source>
</evidence>
<protein>
    <submittedName>
        <fullName evidence="3">Uncharacterized protein</fullName>
    </submittedName>
</protein>
<organism evidence="3 4">
    <name type="scientific">Pristionchus entomophagus</name>
    <dbReference type="NCBI Taxonomy" id="358040"/>
    <lineage>
        <taxon>Eukaryota</taxon>
        <taxon>Metazoa</taxon>
        <taxon>Ecdysozoa</taxon>
        <taxon>Nematoda</taxon>
        <taxon>Chromadorea</taxon>
        <taxon>Rhabditida</taxon>
        <taxon>Rhabditina</taxon>
        <taxon>Diplogasteromorpha</taxon>
        <taxon>Diplogasteroidea</taxon>
        <taxon>Neodiplogasteridae</taxon>
        <taxon>Pristionchus</taxon>
    </lineage>
</organism>
<dbReference type="AlphaFoldDB" id="A0AAV5SDM9"/>
<accession>A0AAV5SDM9</accession>
<feature type="signal peptide" evidence="2">
    <location>
        <begin position="1"/>
        <end position="19"/>
    </location>
</feature>
<evidence type="ECO:0000313" key="4">
    <source>
        <dbReference type="Proteomes" id="UP001432027"/>
    </source>
</evidence>
<dbReference type="EMBL" id="BTSX01000001">
    <property type="protein sequence ID" value="GMS79484.1"/>
    <property type="molecule type" value="Genomic_DNA"/>
</dbReference>
<feature type="non-terminal residue" evidence="3">
    <location>
        <position position="1"/>
    </location>
</feature>
<proteinExistence type="predicted"/>
<name>A0AAV5SDM9_9BILA</name>
<gene>
    <name evidence="3" type="ORF">PENTCL1PPCAC_1659</name>
</gene>
<feature type="coiled-coil region" evidence="1">
    <location>
        <begin position="27"/>
        <end position="63"/>
    </location>
</feature>
<reference evidence="3" key="1">
    <citation type="submission" date="2023-10" db="EMBL/GenBank/DDBJ databases">
        <title>Genome assembly of Pristionchus species.</title>
        <authorList>
            <person name="Yoshida K."/>
            <person name="Sommer R.J."/>
        </authorList>
    </citation>
    <scope>NUCLEOTIDE SEQUENCE</scope>
    <source>
        <strain evidence="3">RS0144</strain>
    </source>
</reference>
<evidence type="ECO:0000256" key="2">
    <source>
        <dbReference type="SAM" id="SignalP"/>
    </source>
</evidence>